<feature type="transmembrane region" description="Helical" evidence="7">
    <location>
        <begin position="240"/>
        <end position="260"/>
    </location>
</feature>
<evidence type="ECO:0000256" key="6">
    <source>
        <dbReference type="PIRSR" id="PIRSR604254-1"/>
    </source>
</evidence>
<dbReference type="PANTHER" id="PTHR20855:SF15">
    <property type="entry name" value="PROGESTIN AND ADIPOQ RECEPTOR FAMILY MEMBER 3"/>
    <property type="match status" value="1"/>
</dbReference>
<evidence type="ECO:0000256" key="4">
    <source>
        <dbReference type="ARBA" id="ARBA00022989"/>
    </source>
</evidence>
<evidence type="ECO:0000256" key="2">
    <source>
        <dbReference type="ARBA" id="ARBA00007018"/>
    </source>
</evidence>
<protein>
    <submittedName>
        <fullName evidence="8">Progestin and adipoQ receptor family member 3</fullName>
    </submittedName>
</protein>
<feature type="transmembrane region" description="Helical" evidence="7">
    <location>
        <begin position="171"/>
        <end position="193"/>
    </location>
</feature>
<dbReference type="EMBL" id="KQ461194">
    <property type="protein sequence ID" value="KPJ06958.1"/>
    <property type="molecule type" value="Genomic_DNA"/>
</dbReference>
<proteinExistence type="inferred from homology"/>
<dbReference type="InParanoid" id="A0A194QN58"/>
<dbReference type="InterPro" id="IPR004254">
    <property type="entry name" value="AdipoR/HlyIII-related"/>
</dbReference>
<dbReference type="Proteomes" id="UP000053240">
    <property type="component" value="Unassembled WGS sequence"/>
</dbReference>
<organism evidence="8 9">
    <name type="scientific">Papilio machaon</name>
    <name type="common">Old World swallowtail butterfly</name>
    <dbReference type="NCBI Taxonomy" id="76193"/>
    <lineage>
        <taxon>Eukaryota</taxon>
        <taxon>Metazoa</taxon>
        <taxon>Ecdysozoa</taxon>
        <taxon>Arthropoda</taxon>
        <taxon>Hexapoda</taxon>
        <taxon>Insecta</taxon>
        <taxon>Pterygota</taxon>
        <taxon>Neoptera</taxon>
        <taxon>Endopterygota</taxon>
        <taxon>Lepidoptera</taxon>
        <taxon>Glossata</taxon>
        <taxon>Ditrysia</taxon>
        <taxon>Papilionoidea</taxon>
        <taxon>Papilionidae</taxon>
        <taxon>Papilioninae</taxon>
        <taxon>Papilio</taxon>
    </lineage>
</organism>
<keyword evidence="4 7" id="KW-1133">Transmembrane helix</keyword>
<feature type="binding site" evidence="6">
    <location>
        <position position="242"/>
    </location>
    <ligand>
        <name>Zn(2+)</name>
        <dbReference type="ChEBI" id="CHEBI:29105"/>
    </ligand>
</feature>
<evidence type="ECO:0000256" key="7">
    <source>
        <dbReference type="SAM" id="Phobius"/>
    </source>
</evidence>
<evidence type="ECO:0000256" key="5">
    <source>
        <dbReference type="ARBA" id="ARBA00023136"/>
    </source>
</evidence>
<feature type="transmembrane region" description="Helical" evidence="7">
    <location>
        <begin position="106"/>
        <end position="126"/>
    </location>
</feature>
<feature type="transmembrane region" description="Helical" evidence="7">
    <location>
        <begin position="138"/>
        <end position="159"/>
    </location>
</feature>
<evidence type="ECO:0000256" key="1">
    <source>
        <dbReference type="ARBA" id="ARBA00004141"/>
    </source>
</evidence>
<keyword evidence="6" id="KW-0479">Metal-binding</keyword>
<keyword evidence="6" id="KW-0862">Zinc</keyword>
<comment type="similarity">
    <text evidence="2">Belongs to the ADIPOR family.</text>
</comment>
<dbReference type="STRING" id="76193.A0A194QN58"/>
<dbReference type="Pfam" id="PF03006">
    <property type="entry name" value="HlyIII"/>
    <property type="match status" value="2"/>
</dbReference>
<dbReference type="GO" id="GO:0038023">
    <property type="term" value="F:signaling receptor activity"/>
    <property type="evidence" value="ECO:0007669"/>
    <property type="project" value="TreeGrafter"/>
</dbReference>
<comment type="subcellular location">
    <subcellularLocation>
        <location evidence="1">Membrane</location>
        <topology evidence="1">Multi-pass membrane protein</topology>
    </subcellularLocation>
</comment>
<feature type="binding site" evidence="6">
    <location>
        <position position="157"/>
    </location>
    <ligand>
        <name>Zn(2+)</name>
        <dbReference type="ChEBI" id="CHEBI:29105"/>
    </ligand>
</feature>
<sequence length="275" mass="32622">MTRKVSECQAETLQFMPIEKVEEECIMEKDYCSSTTLLRRGKRLEDNNNITKEDILYINYRQLLKYEEAPAYLQHNPFIRDGYRKLLPTKLCWESIFWWTNETMNIWTHIFGFFLLLFLTINDLVIINIHATLTDKTVAAILFSCFLVCMALSALYHTFSCRSESDYNTFLMYDLFGIALSLLAIYTSGVYYAFWCHHMFFPRVIGMYVISGTAFAIYAFKIPERWFPGKVDYIGHSHQWWHILVLGALYYWHNSAMIYVQYRMNHGCANTMRIF</sequence>
<dbReference type="GO" id="GO:0016020">
    <property type="term" value="C:membrane"/>
    <property type="evidence" value="ECO:0007669"/>
    <property type="project" value="UniProtKB-SubCell"/>
</dbReference>
<keyword evidence="5 7" id="KW-0472">Membrane</keyword>
<keyword evidence="3 7" id="KW-0812">Transmembrane</keyword>
<keyword evidence="9" id="KW-1185">Reference proteome</keyword>
<accession>A0A194QN58</accession>
<feature type="transmembrane region" description="Helical" evidence="7">
    <location>
        <begin position="200"/>
        <end position="220"/>
    </location>
</feature>
<feature type="binding site" evidence="6">
    <location>
        <position position="238"/>
    </location>
    <ligand>
        <name>Zn(2+)</name>
        <dbReference type="ChEBI" id="CHEBI:29105"/>
    </ligand>
</feature>
<dbReference type="GO" id="GO:0046872">
    <property type="term" value="F:metal ion binding"/>
    <property type="evidence" value="ECO:0007669"/>
    <property type="project" value="UniProtKB-KW"/>
</dbReference>
<evidence type="ECO:0000313" key="8">
    <source>
        <dbReference type="EMBL" id="KPJ06958.1"/>
    </source>
</evidence>
<evidence type="ECO:0000256" key="3">
    <source>
        <dbReference type="ARBA" id="ARBA00022692"/>
    </source>
</evidence>
<dbReference type="FunCoup" id="A0A194QN58">
    <property type="interactions" value="354"/>
</dbReference>
<evidence type="ECO:0000313" key="9">
    <source>
        <dbReference type="Proteomes" id="UP000053240"/>
    </source>
</evidence>
<dbReference type="PANTHER" id="PTHR20855">
    <property type="entry name" value="ADIPOR/PROGESTIN RECEPTOR-RELATED"/>
    <property type="match status" value="1"/>
</dbReference>
<keyword evidence="8" id="KW-0675">Receptor</keyword>
<name>A0A194QN58_PAPMA</name>
<reference evidence="8 9" key="1">
    <citation type="journal article" date="2015" name="Nat. Commun.">
        <title>Outbred genome sequencing and CRISPR/Cas9 gene editing in butterflies.</title>
        <authorList>
            <person name="Li X."/>
            <person name="Fan D."/>
            <person name="Zhang W."/>
            <person name="Liu G."/>
            <person name="Zhang L."/>
            <person name="Zhao L."/>
            <person name="Fang X."/>
            <person name="Chen L."/>
            <person name="Dong Y."/>
            <person name="Chen Y."/>
            <person name="Ding Y."/>
            <person name="Zhao R."/>
            <person name="Feng M."/>
            <person name="Zhu Y."/>
            <person name="Feng Y."/>
            <person name="Jiang X."/>
            <person name="Zhu D."/>
            <person name="Xiang H."/>
            <person name="Feng X."/>
            <person name="Li S."/>
            <person name="Wang J."/>
            <person name="Zhang G."/>
            <person name="Kronforst M.R."/>
            <person name="Wang W."/>
        </authorList>
    </citation>
    <scope>NUCLEOTIDE SEQUENCE [LARGE SCALE GENOMIC DNA]</scope>
    <source>
        <strain evidence="8">Ya'a_city_454_Pm</strain>
        <tissue evidence="8">Whole body</tissue>
    </source>
</reference>
<gene>
    <name evidence="8" type="ORF">RR48_11457</name>
</gene>
<dbReference type="AlphaFoldDB" id="A0A194QN58"/>